<gene>
    <name evidence="14" type="ORF">D6D28_10252</name>
</gene>
<dbReference type="GO" id="GO:0005975">
    <property type="term" value="P:carbohydrate metabolic process"/>
    <property type="evidence" value="ECO:0007669"/>
    <property type="project" value="InterPro"/>
</dbReference>
<evidence type="ECO:0000256" key="6">
    <source>
        <dbReference type="ARBA" id="ARBA00023157"/>
    </source>
</evidence>
<dbReference type="GO" id="GO:0005509">
    <property type="term" value="F:calcium ion binding"/>
    <property type="evidence" value="ECO:0007669"/>
    <property type="project" value="InterPro"/>
</dbReference>
<reference evidence="14 15" key="1">
    <citation type="submission" date="2018-10" db="EMBL/GenBank/DDBJ databases">
        <title>Fifty Aureobasidium pullulans genomes reveal a recombining polyextremotolerant generalist.</title>
        <authorList>
            <person name="Gostincar C."/>
            <person name="Turk M."/>
            <person name="Zajc J."/>
            <person name="Gunde-Cimerman N."/>
        </authorList>
    </citation>
    <scope>NUCLEOTIDE SEQUENCE [LARGE SCALE GENOMIC DNA]</scope>
    <source>
        <strain evidence="14 15">EXF-11900</strain>
    </source>
</reference>
<evidence type="ECO:0000256" key="3">
    <source>
        <dbReference type="ARBA" id="ARBA00007658"/>
    </source>
</evidence>
<dbReference type="EMBL" id="QZAF01000974">
    <property type="protein sequence ID" value="THV63978.1"/>
    <property type="molecule type" value="Genomic_DNA"/>
</dbReference>
<dbReference type="EC" id="3.2.1.-" evidence="12"/>
<comment type="cofactor">
    <cofactor evidence="1 11">
        <name>Ca(2+)</name>
        <dbReference type="ChEBI" id="CHEBI:29108"/>
    </cofactor>
</comment>
<evidence type="ECO:0000256" key="11">
    <source>
        <dbReference type="PIRSR" id="PIRSR601382-2"/>
    </source>
</evidence>
<evidence type="ECO:0000256" key="4">
    <source>
        <dbReference type="ARBA" id="ARBA00022729"/>
    </source>
</evidence>
<dbReference type="InterPro" id="IPR012341">
    <property type="entry name" value="6hp_glycosidase-like_sf"/>
</dbReference>
<organism evidence="14 15">
    <name type="scientific">Aureobasidium pullulans</name>
    <name type="common">Black yeast</name>
    <name type="synonym">Pullularia pullulans</name>
    <dbReference type="NCBI Taxonomy" id="5580"/>
    <lineage>
        <taxon>Eukaryota</taxon>
        <taxon>Fungi</taxon>
        <taxon>Dikarya</taxon>
        <taxon>Ascomycota</taxon>
        <taxon>Pezizomycotina</taxon>
        <taxon>Dothideomycetes</taxon>
        <taxon>Dothideomycetidae</taxon>
        <taxon>Dothideales</taxon>
        <taxon>Saccotheciaceae</taxon>
        <taxon>Aureobasidium</taxon>
    </lineage>
</organism>
<evidence type="ECO:0000256" key="12">
    <source>
        <dbReference type="RuleBase" id="RU361193"/>
    </source>
</evidence>
<dbReference type="Proteomes" id="UP000304951">
    <property type="component" value="Unassembled WGS sequence"/>
</dbReference>
<keyword evidence="8 12" id="KW-0326">Glycosidase</keyword>
<evidence type="ECO:0000256" key="5">
    <source>
        <dbReference type="ARBA" id="ARBA00022801"/>
    </source>
</evidence>
<evidence type="ECO:0000256" key="2">
    <source>
        <dbReference type="ARBA" id="ARBA00004922"/>
    </source>
</evidence>
<proteinExistence type="inferred from homology"/>
<sequence>MAFVALCLLRPASLRALPLERNTAGPLQVQRARTDDIAFAFEHARNGYSEHCFGHDTLHPVSNDCEDDYGGYGATAIDSLPTAIIFGNKNVAVQILDFIATLDFRLVKGGTRIQVFEVTIQHLAAMISAWDLLEAFYEYLLKAYLYNSDRFGFCLERWLIAADSTIRFIGSHPYGHPNWTLLPSCHGTTLQNSMESLSWFAGGNLILGGMVTNNQTLVDYGLSIADAAGAAYRSTATGLGGEVLSWTTTCDDSASEACDLDGSIRISDARFRLRPEVLETWYHAYRATKHPKYRDWSWAAFEAIERYCRTETGYSSIIDVDSPEGGGKSDVQESFVFAEVMKYAFLIQLEVKSYEPRVTSRNGLLTNFQDAPFYVQDARKGSKKTWVFNTEAHPFRVVGPPR</sequence>
<dbReference type="GO" id="GO:0005783">
    <property type="term" value="C:endoplasmic reticulum"/>
    <property type="evidence" value="ECO:0007669"/>
    <property type="project" value="TreeGrafter"/>
</dbReference>
<feature type="chain" id="PRO_5021010757" description="alpha-1,2-Mannosidase" evidence="13">
    <location>
        <begin position="17"/>
        <end position="402"/>
    </location>
</feature>
<keyword evidence="11" id="KW-0106">Calcium</keyword>
<dbReference type="SUPFAM" id="SSF48225">
    <property type="entry name" value="Seven-hairpin glycosidases"/>
    <property type="match status" value="1"/>
</dbReference>
<evidence type="ECO:0000256" key="1">
    <source>
        <dbReference type="ARBA" id="ARBA00001913"/>
    </source>
</evidence>
<name>A0A4S8RYC6_AURPU</name>
<evidence type="ECO:0000256" key="13">
    <source>
        <dbReference type="SAM" id="SignalP"/>
    </source>
</evidence>
<comment type="similarity">
    <text evidence="3 12">Belongs to the glycosyl hydrolase 47 family.</text>
</comment>
<dbReference type="Gene3D" id="1.50.10.10">
    <property type="match status" value="2"/>
</dbReference>
<comment type="pathway">
    <text evidence="2">Protein modification; protein glycosylation.</text>
</comment>
<comment type="caution">
    <text evidence="14">The sequence shown here is derived from an EMBL/GenBank/DDBJ whole genome shotgun (WGS) entry which is preliminary data.</text>
</comment>
<accession>A0A4S8RYC6</accession>
<dbReference type="PANTHER" id="PTHR11742:SF101">
    <property type="entry name" value="MANNOSYL-OLIGOSACCHARIDE ALPHA-1,2-MANNOSIDASE 1B"/>
    <property type="match status" value="1"/>
</dbReference>
<dbReference type="AlphaFoldDB" id="A0A4S8RYC6"/>
<evidence type="ECO:0000256" key="7">
    <source>
        <dbReference type="ARBA" id="ARBA00023180"/>
    </source>
</evidence>
<dbReference type="GO" id="GO:0004571">
    <property type="term" value="F:mannosyl-oligosaccharide 1,2-alpha-mannosidase activity"/>
    <property type="evidence" value="ECO:0007669"/>
    <property type="project" value="UniProtKB-EC"/>
</dbReference>
<dbReference type="GO" id="GO:0036503">
    <property type="term" value="P:ERAD pathway"/>
    <property type="evidence" value="ECO:0007669"/>
    <property type="project" value="UniProtKB-ARBA"/>
</dbReference>
<keyword evidence="4 13" id="KW-0732">Signal</keyword>
<evidence type="ECO:0000256" key="9">
    <source>
        <dbReference type="ARBA" id="ARBA00047669"/>
    </source>
</evidence>
<comment type="catalytic activity">
    <reaction evidence="10">
        <text>N(4)-(alpha-D-Man-(1-&gt;2)-alpha-D-Man-(1-&gt;2)-alpha-D-Man-(1-&gt;3)-[alpha-D-Man-(1-&gt;2)-alpha-D-Man-(1-&gt;3)-[alpha-D-Man-(1-&gt;2)-alpha-D-Man-(1-&gt;6)]-alpha-D-Man-(1-&gt;6)]-beta-D-Man-(1-&gt;4)-beta-D-GlcNAc-(1-&gt;4)-beta-D-GlcNAc)-L-asparaginyl-[protein] (N-glucan mannose isomer 9A1,2,3B1,2,3) + 4 H2O = N(4)-(alpha-D-Man-(1-&gt;3)-[alpha-D-Man-(1-&gt;3)-[alpha-D-Man-(1-&gt;6)]-alpha-D-Man-(1-&gt;6)]-beta-D-Man-(1-&gt;4)-beta-D-GlcNAc-(1-&gt;4)-beta-D-GlcNAc)-L-asparaginyl-[protein] (N-glucan mannose isomer 5A1,2) + 4 beta-D-mannose</text>
        <dbReference type="Rhea" id="RHEA:56008"/>
        <dbReference type="Rhea" id="RHEA-COMP:14356"/>
        <dbReference type="Rhea" id="RHEA-COMP:14367"/>
        <dbReference type="ChEBI" id="CHEBI:15377"/>
        <dbReference type="ChEBI" id="CHEBI:28563"/>
        <dbReference type="ChEBI" id="CHEBI:59087"/>
        <dbReference type="ChEBI" id="CHEBI:139493"/>
        <dbReference type="EC" id="3.2.1.113"/>
    </reaction>
</comment>
<keyword evidence="11" id="KW-0479">Metal-binding</keyword>
<dbReference type="Pfam" id="PF01532">
    <property type="entry name" value="Glyco_hydro_47"/>
    <property type="match status" value="2"/>
</dbReference>
<feature type="binding site" evidence="11">
    <location>
        <position position="390"/>
    </location>
    <ligand>
        <name>Ca(2+)</name>
        <dbReference type="ChEBI" id="CHEBI:29108"/>
    </ligand>
</feature>
<dbReference type="InterPro" id="IPR036026">
    <property type="entry name" value="Seven-hairpin_glycosidases"/>
</dbReference>
<evidence type="ECO:0000256" key="10">
    <source>
        <dbReference type="ARBA" id="ARBA00048605"/>
    </source>
</evidence>
<keyword evidence="7" id="KW-0325">Glycoprotein</keyword>
<keyword evidence="5 12" id="KW-0378">Hydrolase</keyword>
<keyword evidence="6" id="KW-1015">Disulfide bond</keyword>
<dbReference type="InterPro" id="IPR001382">
    <property type="entry name" value="Glyco_hydro_47"/>
</dbReference>
<evidence type="ECO:0000256" key="8">
    <source>
        <dbReference type="ARBA" id="ARBA00023295"/>
    </source>
</evidence>
<dbReference type="PANTHER" id="PTHR11742">
    <property type="entry name" value="MANNOSYL-OLIGOSACCHARIDE ALPHA-1,2-MANNOSIDASE-RELATED"/>
    <property type="match status" value="1"/>
</dbReference>
<dbReference type="PRINTS" id="PR00747">
    <property type="entry name" value="GLYHDRLASE47"/>
</dbReference>
<feature type="signal peptide" evidence="13">
    <location>
        <begin position="1"/>
        <end position="16"/>
    </location>
</feature>
<protein>
    <recommendedName>
        <fullName evidence="12">alpha-1,2-Mannosidase</fullName>
        <ecNumber evidence="12">3.2.1.-</ecNumber>
    </recommendedName>
</protein>
<evidence type="ECO:0000313" key="14">
    <source>
        <dbReference type="EMBL" id="THV63978.1"/>
    </source>
</evidence>
<evidence type="ECO:0000313" key="15">
    <source>
        <dbReference type="Proteomes" id="UP000304951"/>
    </source>
</evidence>
<comment type="catalytic activity">
    <reaction evidence="9">
        <text>N(4)-(alpha-D-Man-(1-&gt;2)-alpha-D-Man-(1-&gt;2)-alpha-D-Man-(1-&gt;3)-[alpha-D-Man-(1-&gt;3)-[alpha-D-Man-(1-&gt;2)-alpha-D-Man-(1-&gt;6)]-alpha-D-Man-(1-&gt;6)]-beta-D-Man-(1-&gt;4)-beta-D-GlcNAc-(1-&gt;4)-beta-D-GlcNAc)-L-asparaginyl-[protein] (N-glucan mannose isomer 8A1,2,3B1,3) + 3 H2O = N(4)-(alpha-D-Man-(1-&gt;3)-[alpha-D-Man-(1-&gt;3)-[alpha-D-Man-(1-&gt;6)]-alpha-D-Man-(1-&gt;6)]-beta-D-Man-(1-&gt;4)-beta-D-GlcNAc-(1-&gt;4)-beta-D-GlcNAc)-L-asparaginyl-[protein] (N-glucan mannose isomer 5A1,2) + 3 beta-D-mannose</text>
        <dbReference type="Rhea" id="RHEA:56028"/>
        <dbReference type="Rhea" id="RHEA-COMP:14358"/>
        <dbReference type="Rhea" id="RHEA-COMP:14367"/>
        <dbReference type="ChEBI" id="CHEBI:15377"/>
        <dbReference type="ChEBI" id="CHEBI:28563"/>
        <dbReference type="ChEBI" id="CHEBI:59087"/>
        <dbReference type="ChEBI" id="CHEBI:60628"/>
        <dbReference type="EC" id="3.2.1.113"/>
    </reaction>
</comment>
<dbReference type="UniPathway" id="UPA00378"/>
<dbReference type="InterPro" id="IPR050749">
    <property type="entry name" value="Glycosyl_Hydrolase_47"/>
</dbReference>
<dbReference type="GO" id="GO:0016020">
    <property type="term" value="C:membrane"/>
    <property type="evidence" value="ECO:0007669"/>
    <property type="project" value="InterPro"/>
</dbReference>